<proteinExistence type="predicted"/>
<name>A0A5B7FQF7_PORTR</name>
<dbReference type="AlphaFoldDB" id="A0A5B7FQF7"/>
<sequence>MWSANNHFIAPMVSYTTTVWLWCLAWSHTPWYCACLSYKTTTYNMHHVAASVTEPTINTMGQDCSLSSIVHHHNTTLNTLSHFLPV</sequence>
<dbReference type="Proteomes" id="UP000324222">
    <property type="component" value="Unassembled WGS sequence"/>
</dbReference>
<evidence type="ECO:0000313" key="1">
    <source>
        <dbReference type="EMBL" id="MPC49681.1"/>
    </source>
</evidence>
<accession>A0A5B7FQF7</accession>
<evidence type="ECO:0000313" key="2">
    <source>
        <dbReference type="Proteomes" id="UP000324222"/>
    </source>
</evidence>
<comment type="caution">
    <text evidence="1">The sequence shown here is derived from an EMBL/GenBank/DDBJ whole genome shotgun (WGS) entry which is preliminary data.</text>
</comment>
<gene>
    <name evidence="1" type="ORF">E2C01_043492</name>
</gene>
<organism evidence="1 2">
    <name type="scientific">Portunus trituberculatus</name>
    <name type="common">Swimming crab</name>
    <name type="synonym">Neptunus trituberculatus</name>
    <dbReference type="NCBI Taxonomy" id="210409"/>
    <lineage>
        <taxon>Eukaryota</taxon>
        <taxon>Metazoa</taxon>
        <taxon>Ecdysozoa</taxon>
        <taxon>Arthropoda</taxon>
        <taxon>Crustacea</taxon>
        <taxon>Multicrustacea</taxon>
        <taxon>Malacostraca</taxon>
        <taxon>Eumalacostraca</taxon>
        <taxon>Eucarida</taxon>
        <taxon>Decapoda</taxon>
        <taxon>Pleocyemata</taxon>
        <taxon>Brachyura</taxon>
        <taxon>Eubrachyura</taxon>
        <taxon>Portunoidea</taxon>
        <taxon>Portunidae</taxon>
        <taxon>Portuninae</taxon>
        <taxon>Portunus</taxon>
    </lineage>
</organism>
<dbReference type="EMBL" id="VSRR010009034">
    <property type="protein sequence ID" value="MPC49681.1"/>
    <property type="molecule type" value="Genomic_DNA"/>
</dbReference>
<keyword evidence="2" id="KW-1185">Reference proteome</keyword>
<reference evidence="1 2" key="1">
    <citation type="submission" date="2019-05" db="EMBL/GenBank/DDBJ databases">
        <title>Another draft genome of Portunus trituberculatus and its Hox gene families provides insights of decapod evolution.</title>
        <authorList>
            <person name="Jeong J.-H."/>
            <person name="Song I."/>
            <person name="Kim S."/>
            <person name="Choi T."/>
            <person name="Kim D."/>
            <person name="Ryu S."/>
            <person name="Kim W."/>
        </authorList>
    </citation>
    <scope>NUCLEOTIDE SEQUENCE [LARGE SCALE GENOMIC DNA]</scope>
    <source>
        <tissue evidence="1">Muscle</tissue>
    </source>
</reference>
<protein>
    <submittedName>
        <fullName evidence="1">Uncharacterized protein</fullName>
    </submittedName>
</protein>